<reference evidence="4" key="1">
    <citation type="journal article" date="2023" name="Mol. Biol. Evol.">
        <title>Third-Generation Sequencing Reveals the Adaptive Role of the Epigenome in Three Deep-Sea Polychaetes.</title>
        <authorList>
            <person name="Perez M."/>
            <person name="Aroh O."/>
            <person name="Sun Y."/>
            <person name="Lan Y."/>
            <person name="Juniper S.K."/>
            <person name="Young C.R."/>
            <person name="Angers B."/>
            <person name="Qian P.Y."/>
        </authorList>
    </citation>
    <scope>NUCLEOTIDE SEQUENCE</scope>
    <source>
        <strain evidence="4">R07B-5</strain>
    </source>
</reference>
<feature type="region of interest" description="Disordered" evidence="2">
    <location>
        <begin position="566"/>
        <end position="598"/>
    </location>
</feature>
<dbReference type="PROSITE" id="PS50238">
    <property type="entry name" value="RHOGAP"/>
    <property type="match status" value="1"/>
</dbReference>
<dbReference type="EMBL" id="JAODUO010001294">
    <property type="protein sequence ID" value="KAK2166971.1"/>
    <property type="molecule type" value="Genomic_DNA"/>
</dbReference>
<evidence type="ECO:0000313" key="4">
    <source>
        <dbReference type="EMBL" id="KAK2166971.1"/>
    </source>
</evidence>
<evidence type="ECO:0000313" key="5">
    <source>
        <dbReference type="Proteomes" id="UP001209878"/>
    </source>
</evidence>
<dbReference type="SMART" id="SM00324">
    <property type="entry name" value="RhoGAP"/>
    <property type="match status" value="1"/>
</dbReference>
<dbReference type="PANTHER" id="PTHR14963:SF7">
    <property type="entry name" value="RHO GTPASE-ACTIVATING PROTEIN 19"/>
    <property type="match status" value="1"/>
</dbReference>
<dbReference type="Gene3D" id="1.10.555.10">
    <property type="entry name" value="Rho GTPase activation protein"/>
    <property type="match status" value="1"/>
</dbReference>
<proteinExistence type="predicted"/>
<dbReference type="GO" id="GO:0007165">
    <property type="term" value="P:signal transduction"/>
    <property type="evidence" value="ECO:0007669"/>
    <property type="project" value="InterPro"/>
</dbReference>
<dbReference type="InterPro" id="IPR000198">
    <property type="entry name" value="RhoGAP_dom"/>
</dbReference>
<organism evidence="4 5">
    <name type="scientific">Ridgeia piscesae</name>
    <name type="common">Tubeworm</name>
    <dbReference type="NCBI Taxonomy" id="27915"/>
    <lineage>
        <taxon>Eukaryota</taxon>
        <taxon>Metazoa</taxon>
        <taxon>Spiralia</taxon>
        <taxon>Lophotrochozoa</taxon>
        <taxon>Annelida</taxon>
        <taxon>Polychaeta</taxon>
        <taxon>Sedentaria</taxon>
        <taxon>Canalipalpata</taxon>
        <taxon>Sabellida</taxon>
        <taxon>Siboglinidae</taxon>
        <taxon>Ridgeia</taxon>
    </lineage>
</organism>
<keyword evidence="1" id="KW-0343">GTPase activation</keyword>
<gene>
    <name evidence="4" type="ORF">NP493_1295g00013</name>
</gene>
<dbReference type="GO" id="GO:0005096">
    <property type="term" value="F:GTPase activator activity"/>
    <property type="evidence" value="ECO:0007669"/>
    <property type="project" value="UniProtKB-KW"/>
</dbReference>
<name>A0AAD9K9F3_RIDPI</name>
<protein>
    <recommendedName>
        <fullName evidence="3">Rho-GAP domain-containing protein</fullName>
    </recommendedName>
</protein>
<accession>A0AAD9K9F3</accession>
<dbReference type="PANTHER" id="PTHR14963">
    <property type="entry name" value="RHO GTPASE ACTIVATING PROTEIN 18,19-RELATED"/>
    <property type="match status" value="1"/>
</dbReference>
<dbReference type="Proteomes" id="UP001209878">
    <property type="component" value="Unassembled WGS sequence"/>
</dbReference>
<evidence type="ECO:0000256" key="2">
    <source>
        <dbReference type="SAM" id="MobiDB-lite"/>
    </source>
</evidence>
<dbReference type="GO" id="GO:0051056">
    <property type="term" value="P:regulation of small GTPase mediated signal transduction"/>
    <property type="evidence" value="ECO:0007669"/>
    <property type="project" value="TreeGrafter"/>
</dbReference>
<evidence type="ECO:0000259" key="3">
    <source>
        <dbReference type="PROSITE" id="PS50238"/>
    </source>
</evidence>
<dbReference type="SUPFAM" id="SSF48350">
    <property type="entry name" value="GTPase activation domain, GAP"/>
    <property type="match status" value="1"/>
</dbReference>
<dbReference type="InterPro" id="IPR008936">
    <property type="entry name" value="Rho_GTPase_activation_prot"/>
</dbReference>
<dbReference type="Pfam" id="PF00620">
    <property type="entry name" value="RhoGAP"/>
    <property type="match status" value="1"/>
</dbReference>
<comment type="caution">
    <text evidence="4">The sequence shown here is derived from an EMBL/GenBank/DDBJ whole genome shotgun (WGS) entry which is preliminary data.</text>
</comment>
<feature type="region of interest" description="Disordered" evidence="2">
    <location>
        <begin position="308"/>
        <end position="330"/>
    </location>
</feature>
<sequence length="638" mass="71281">MMDVSHTSSLSLSEATRLVNRLKNTNIAKFHQLCKMHLSFLLDLPGSSLADFLGDLPTTPSGGNTNSTALGTERTKIHFLHFGKKKSSKESHPVTGTGCTFGVPLSPDVMEQIFPLIEFLSQPENLQEEGLFRKNGHIGRQRLLREKLDAGEDLCVELERDVYSAHDVASLLKIFLGELPEPLLTEKHYSAHLQVPDMVQQHKQLQTVQLLLQLLPRENFAVLECLLRLLHQVEQEQSNKMTADTLGTLFAPHILVPRKMAASELQAVSPSITKAVSFMIEKAPFLFQVPEALVRDIAKFWQEMEESSDSFSGSSRSEDEAEGSRPRYKRTLDPSDVVIINTTLTFADRQASQKAAAHTDTSMELAQLYAHVSSMPESAQKRKFLKQFNKANAIGTPTAVPEPKHKRSKSLSESLKKMVSRNHKRRGSGHCVQAHAVYPTSRVNPYTIPHSTPSMVNCNPVTTVKPQHTPVIKYSLLRPMTPATPTPIMRLFKPEQPLLPSSPRVHIVDMKKSRGCTPMTSTVSVNCRKRHETTSSDMSHRLASQSFHCHTASEHFHENSENIYRNTPLDLRGHGTPDRRVRKGSVHSPVGVTPDKHFEKPTAFISPISRSMRKMPKSLHNLVLTPGARIPMALIQTP</sequence>
<feature type="domain" description="Rho-GAP" evidence="3">
    <location>
        <begin position="103"/>
        <end position="287"/>
    </location>
</feature>
<evidence type="ECO:0000256" key="1">
    <source>
        <dbReference type="ARBA" id="ARBA00022468"/>
    </source>
</evidence>
<dbReference type="GO" id="GO:0005737">
    <property type="term" value="C:cytoplasm"/>
    <property type="evidence" value="ECO:0007669"/>
    <property type="project" value="TreeGrafter"/>
</dbReference>
<feature type="compositionally biased region" description="Basic and acidic residues" evidence="2">
    <location>
        <begin position="316"/>
        <end position="330"/>
    </location>
</feature>
<dbReference type="AlphaFoldDB" id="A0AAD9K9F3"/>
<keyword evidence="5" id="KW-1185">Reference proteome</keyword>